<dbReference type="EMBL" id="FNXB01000036">
    <property type="protein sequence ID" value="SEI14106.1"/>
    <property type="molecule type" value="Genomic_DNA"/>
</dbReference>
<dbReference type="Proteomes" id="UP000183063">
    <property type="component" value="Unassembled WGS sequence"/>
</dbReference>
<reference evidence="2 4" key="1">
    <citation type="submission" date="2016-10" db="EMBL/GenBank/DDBJ databases">
        <authorList>
            <person name="Varghese N."/>
            <person name="Submissions S."/>
        </authorList>
    </citation>
    <scope>NUCLEOTIDE SEQUENCE [LARGE SCALE GENOMIC DNA]</scope>
    <source>
        <strain evidence="2 4">CGMCC 1.7071</strain>
    </source>
</reference>
<organism evidence="1 3">
    <name type="scientific">Rhizobium tibeticum</name>
    <dbReference type="NCBI Taxonomy" id="501024"/>
    <lineage>
        <taxon>Bacteria</taxon>
        <taxon>Pseudomonadati</taxon>
        <taxon>Pseudomonadota</taxon>
        <taxon>Alphaproteobacteria</taxon>
        <taxon>Hyphomicrobiales</taxon>
        <taxon>Rhizobiaceae</taxon>
        <taxon>Rhizobium/Agrobacterium group</taxon>
        <taxon>Rhizobium</taxon>
    </lineage>
</organism>
<reference evidence="3" key="3">
    <citation type="submission" date="2016-10" db="EMBL/GenBank/DDBJ databases">
        <authorList>
            <person name="Wibberg D."/>
        </authorList>
    </citation>
    <scope>NUCLEOTIDE SEQUENCE [LARGE SCALE GENOMIC DNA]</scope>
</reference>
<dbReference type="RefSeq" id="WP_072379559.1">
    <property type="nucleotide sequence ID" value="NZ_FNXB01000036.1"/>
</dbReference>
<evidence type="ECO:0000313" key="1">
    <source>
        <dbReference type="EMBL" id="SEI14106.1"/>
    </source>
</evidence>
<name>A0A1H8T7X2_9HYPH</name>
<dbReference type="AlphaFoldDB" id="A0A1H8T7X2"/>
<dbReference type="OrthoDB" id="7889192at2"/>
<dbReference type="STRING" id="501024.RTCCBAU85039_5030"/>
<keyword evidence="4" id="KW-1185">Reference proteome</keyword>
<sequence>MNVSTKLKIALLTGIVALVGLELGSGLSIPGVQSFVTTSEARVGRPLTPVSVAGVARRTVRRCAVGVYYC</sequence>
<protein>
    <submittedName>
        <fullName evidence="1">Uncharacterized protein</fullName>
    </submittedName>
</protein>
<dbReference type="EMBL" id="FOCV01000027">
    <property type="protein sequence ID" value="SEO86598.1"/>
    <property type="molecule type" value="Genomic_DNA"/>
</dbReference>
<gene>
    <name evidence="1" type="ORF">RTCCBAU85039_5030</name>
    <name evidence="2" type="ORF">SAMN05216228_102778</name>
</gene>
<dbReference type="Proteomes" id="UP000198939">
    <property type="component" value="Unassembled WGS sequence"/>
</dbReference>
<evidence type="ECO:0000313" key="3">
    <source>
        <dbReference type="Proteomes" id="UP000183063"/>
    </source>
</evidence>
<accession>A0A1H8T7X2</accession>
<evidence type="ECO:0000313" key="2">
    <source>
        <dbReference type="EMBL" id="SEO86598.1"/>
    </source>
</evidence>
<evidence type="ECO:0000313" key="4">
    <source>
        <dbReference type="Proteomes" id="UP000198939"/>
    </source>
</evidence>
<proteinExistence type="predicted"/>
<reference evidence="1" key="2">
    <citation type="submission" date="2016-10" db="EMBL/GenBank/DDBJ databases">
        <authorList>
            <person name="de Groot N.N."/>
        </authorList>
    </citation>
    <scope>NUCLEOTIDE SEQUENCE [LARGE SCALE GENOMIC DNA]</scope>
    <source>
        <strain evidence="1">CCBAU85039</strain>
    </source>
</reference>